<dbReference type="InterPro" id="IPR011010">
    <property type="entry name" value="DNA_brk_join_enz"/>
</dbReference>
<dbReference type="STRING" id="240015.ACP_3163"/>
<dbReference type="InterPro" id="IPR010998">
    <property type="entry name" value="Integrase_recombinase_N"/>
</dbReference>
<dbReference type="PANTHER" id="PTHR30349:SF41">
    <property type="entry name" value="INTEGRASE_RECOMBINASE PROTEIN MJ0367-RELATED"/>
    <property type="match status" value="1"/>
</dbReference>
<dbReference type="CDD" id="cd01189">
    <property type="entry name" value="INT_ICEBs1_C_like"/>
    <property type="match status" value="1"/>
</dbReference>
<keyword evidence="4" id="KW-0233">DNA recombination</keyword>
<evidence type="ECO:0000256" key="6">
    <source>
        <dbReference type="SAM" id="MobiDB-lite"/>
    </source>
</evidence>
<dbReference type="RefSeq" id="WP_015898207.1">
    <property type="nucleotide sequence ID" value="NC_012483.1"/>
</dbReference>
<dbReference type="eggNOG" id="COG0582">
    <property type="taxonomic scope" value="Bacteria"/>
</dbReference>
<dbReference type="GO" id="GO:0015074">
    <property type="term" value="P:DNA integration"/>
    <property type="evidence" value="ECO:0007669"/>
    <property type="project" value="UniProtKB-KW"/>
</dbReference>
<dbReference type="PANTHER" id="PTHR30349">
    <property type="entry name" value="PHAGE INTEGRASE-RELATED"/>
    <property type="match status" value="1"/>
</dbReference>
<proteinExistence type="inferred from homology"/>
<dbReference type="PROSITE" id="PS51898">
    <property type="entry name" value="TYR_RECOMBINASE"/>
    <property type="match status" value="1"/>
</dbReference>
<dbReference type="Gene3D" id="1.10.150.130">
    <property type="match status" value="1"/>
</dbReference>
<feature type="domain" description="Core-binding (CB)" evidence="8">
    <location>
        <begin position="71"/>
        <end position="163"/>
    </location>
</feature>
<dbReference type="HOGENOM" id="CLU_027562_17_5_0"/>
<keyword evidence="2" id="KW-0229">DNA integration</keyword>
<dbReference type="InterPro" id="IPR044068">
    <property type="entry name" value="CB"/>
</dbReference>
<dbReference type="GO" id="GO:0003677">
    <property type="term" value="F:DNA binding"/>
    <property type="evidence" value="ECO:0007669"/>
    <property type="project" value="UniProtKB-UniRule"/>
</dbReference>
<dbReference type="FunCoup" id="C1F574">
    <property type="interactions" value="55"/>
</dbReference>
<dbReference type="KEGG" id="aca:ACP_3163"/>
<dbReference type="GO" id="GO:0006310">
    <property type="term" value="P:DNA recombination"/>
    <property type="evidence" value="ECO:0007669"/>
    <property type="project" value="UniProtKB-KW"/>
</dbReference>
<name>C1F574_ACIC5</name>
<evidence type="ECO:0000313" key="9">
    <source>
        <dbReference type="EMBL" id="ACO32280.1"/>
    </source>
</evidence>
<feature type="domain" description="Tyr recombinase" evidence="7">
    <location>
        <begin position="188"/>
        <end position="371"/>
    </location>
</feature>
<evidence type="ECO:0000256" key="1">
    <source>
        <dbReference type="ARBA" id="ARBA00008857"/>
    </source>
</evidence>
<evidence type="ECO:0000256" key="3">
    <source>
        <dbReference type="ARBA" id="ARBA00023125"/>
    </source>
</evidence>
<accession>C1F574</accession>
<dbReference type="PROSITE" id="PS51900">
    <property type="entry name" value="CB"/>
    <property type="match status" value="1"/>
</dbReference>
<evidence type="ECO:0000256" key="2">
    <source>
        <dbReference type="ARBA" id="ARBA00022908"/>
    </source>
</evidence>
<evidence type="ECO:0000313" key="10">
    <source>
        <dbReference type="Proteomes" id="UP000002207"/>
    </source>
</evidence>
<dbReference type="InterPro" id="IPR050090">
    <property type="entry name" value="Tyrosine_recombinase_XerCD"/>
</dbReference>
<dbReference type="InterPro" id="IPR002104">
    <property type="entry name" value="Integrase_catalytic"/>
</dbReference>
<reference evidence="9 10" key="1">
    <citation type="journal article" date="2009" name="Appl. Environ. Microbiol.">
        <title>Three genomes from the phylum Acidobacteria provide insight into the lifestyles of these microorganisms in soils.</title>
        <authorList>
            <person name="Ward N.L."/>
            <person name="Challacombe J.F."/>
            <person name="Janssen P.H."/>
            <person name="Henrissat B."/>
            <person name="Coutinho P.M."/>
            <person name="Wu M."/>
            <person name="Xie G."/>
            <person name="Haft D.H."/>
            <person name="Sait M."/>
            <person name="Badger J."/>
            <person name="Barabote R.D."/>
            <person name="Bradley B."/>
            <person name="Brettin T.S."/>
            <person name="Brinkac L.M."/>
            <person name="Bruce D."/>
            <person name="Creasy T."/>
            <person name="Daugherty S.C."/>
            <person name="Davidsen T.M."/>
            <person name="DeBoy R.T."/>
            <person name="Detter J.C."/>
            <person name="Dodson R.J."/>
            <person name="Durkin A.S."/>
            <person name="Ganapathy A."/>
            <person name="Gwinn-Giglio M."/>
            <person name="Han C.S."/>
            <person name="Khouri H."/>
            <person name="Kiss H."/>
            <person name="Kothari S.P."/>
            <person name="Madupu R."/>
            <person name="Nelson K.E."/>
            <person name="Nelson W.C."/>
            <person name="Paulsen I."/>
            <person name="Penn K."/>
            <person name="Ren Q."/>
            <person name="Rosovitz M.J."/>
            <person name="Selengut J.D."/>
            <person name="Shrivastava S."/>
            <person name="Sullivan S.A."/>
            <person name="Tapia R."/>
            <person name="Thompson L.S."/>
            <person name="Watkins K.L."/>
            <person name="Yang Q."/>
            <person name="Yu C."/>
            <person name="Zafar N."/>
            <person name="Zhou L."/>
            <person name="Kuske C.R."/>
        </authorList>
    </citation>
    <scope>NUCLEOTIDE SEQUENCE [LARGE SCALE GENOMIC DNA]</scope>
    <source>
        <strain evidence="10">ATCC 51196 / DSM 11244 / BCRC 80197 / JCM 7670 / NBRC 15755 / NCIMB 13165 / 161</strain>
    </source>
</reference>
<organism evidence="9 10">
    <name type="scientific">Acidobacterium capsulatum (strain ATCC 51196 / DSM 11244 / BCRC 80197 / JCM 7670 / NBRC 15755 / NCIMB 13165 / 161)</name>
    <dbReference type="NCBI Taxonomy" id="240015"/>
    <lineage>
        <taxon>Bacteria</taxon>
        <taxon>Pseudomonadati</taxon>
        <taxon>Acidobacteriota</taxon>
        <taxon>Terriglobia</taxon>
        <taxon>Terriglobales</taxon>
        <taxon>Acidobacteriaceae</taxon>
        <taxon>Acidobacterium</taxon>
    </lineage>
</organism>
<evidence type="ECO:0000259" key="8">
    <source>
        <dbReference type="PROSITE" id="PS51900"/>
    </source>
</evidence>
<dbReference type="InParanoid" id="C1F574"/>
<protein>
    <submittedName>
        <fullName evidence="9">Phage integrase family protein</fullName>
    </submittedName>
</protein>
<gene>
    <name evidence="9" type="ordered locus">ACP_3163</name>
</gene>
<keyword evidence="10" id="KW-1185">Reference proteome</keyword>
<dbReference type="SUPFAM" id="SSF56349">
    <property type="entry name" value="DNA breaking-rejoining enzymes"/>
    <property type="match status" value="1"/>
</dbReference>
<comment type="similarity">
    <text evidence="1">Belongs to the 'phage' integrase family.</text>
</comment>
<dbReference type="InterPro" id="IPR013762">
    <property type="entry name" value="Integrase-like_cat_sf"/>
</dbReference>
<evidence type="ECO:0000256" key="5">
    <source>
        <dbReference type="PROSITE-ProRule" id="PRU01248"/>
    </source>
</evidence>
<dbReference type="EMBL" id="CP001472">
    <property type="protein sequence ID" value="ACO32280.1"/>
    <property type="molecule type" value="Genomic_DNA"/>
</dbReference>
<feature type="region of interest" description="Disordered" evidence="6">
    <location>
        <begin position="128"/>
        <end position="147"/>
    </location>
</feature>
<dbReference type="Gene3D" id="1.10.443.10">
    <property type="entry name" value="Intergrase catalytic core"/>
    <property type="match status" value="1"/>
</dbReference>
<evidence type="ECO:0000256" key="4">
    <source>
        <dbReference type="ARBA" id="ARBA00023172"/>
    </source>
</evidence>
<evidence type="ECO:0000259" key="7">
    <source>
        <dbReference type="PROSITE" id="PS51898"/>
    </source>
</evidence>
<dbReference type="AlphaFoldDB" id="C1F574"/>
<dbReference type="Pfam" id="PF00589">
    <property type="entry name" value="Phage_integrase"/>
    <property type="match status" value="1"/>
</dbReference>
<sequence>MSTKQRQTFQRGWIVRKARSKGSDVWVLRWRDGDTNRSTTLGTTQQLRSRAEAQRAASKLTAEINNSIEVATFGQLVARYLQEAIPERESTAAPLRAMLNARLLPRWENVRISDMAKDPMMVEQWIKGLQSKPRRKGEKPRDLSPKSKLHTRSVLHRLFEYAMRWRYLDCQRNPMSLIELRGTTRRVRPIYLLTPQQYYQILANLAPHVRLMAVLAMNTGLRISEILGMRWTDANFEERTLTISRSIVGRHEGETKTMASADVLPLHEMLVQELRAWQAREDGVNGWLFGNLDTGRPYHASSLRNDHLAPAGRKAGIPNLGWHNFRHTYRARLGDSGAEPEVQQRLMRHSSIDMTMKYGQNAMLKLTRPANAKLVEELLAFGADAPQLRPQNS</sequence>
<dbReference type="Proteomes" id="UP000002207">
    <property type="component" value="Chromosome"/>
</dbReference>
<keyword evidence="3 5" id="KW-0238">DNA-binding</keyword>